<organism evidence="1 2">
    <name type="scientific">Phlebia brevispora</name>
    <dbReference type="NCBI Taxonomy" id="194682"/>
    <lineage>
        <taxon>Eukaryota</taxon>
        <taxon>Fungi</taxon>
        <taxon>Dikarya</taxon>
        <taxon>Basidiomycota</taxon>
        <taxon>Agaricomycotina</taxon>
        <taxon>Agaricomycetes</taxon>
        <taxon>Polyporales</taxon>
        <taxon>Meruliaceae</taxon>
        <taxon>Phlebia</taxon>
    </lineage>
</organism>
<evidence type="ECO:0000313" key="1">
    <source>
        <dbReference type="EMBL" id="KAJ3531869.1"/>
    </source>
</evidence>
<accession>A0ACC1S4N6</accession>
<comment type="caution">
    <text evidence="1">The sequence shown here is derived from an EMBL/GenBank/DDBJ whole genome shotgun (WGS) entry which is preliminary data.</text>
</comment>
<protein>
    <submittedName>
        <fullName evidence="1">Uncharacterized protein</fullName>
    </submittedName>
</protein>
<name>A0ACC1S4N6_9APHY</name>
<sequence>MHVLETSMRLHSHVPYLDRLPLAYVTYTGFSGTYLGINAAVKAMRARATGTLPQLETRSRSRPTSNKRSRVMLAGVDQAAAYIQTVYSACFTDACTLFKAPCESTLAFRVDESGGYRCERPHLLLLGLTQLQGSPTVEYFSTDLESAGMQGFRRTRQYKPNLLNLIEGGVVARLGPSEAVIKAHYKDQHCLVQWIYSWTTSPSACIPILCSPCDEDSPDDTMSTTAANFPVELFDLMLSFYEHDPCNGEYDRPRKSVGINRRNLGTLALICRRWALACQPKIFEEISLKGLEDFNGLWELMSHPSSRIGGYLKTVRYELTNDSRIPWIHVACRKLKHYPKLSSEVQFRIHAQWVETKHITTGLSSPISRSHRIMCIDTLFLARVKFARLEDLRRVLRELPYLRKAELDMINWKEWKKGDELATVLSYGTFSRKSPTCIYSMRGCTDDSTVLWLACLCRMRELRTKDLQALYQIGCFIPGRGIFAVKAWMEKDSIYLDAHYWEFKATLRSTDTSQQYVHSLQFQIPDISYDSTEWMRIDEYIISLEDLNEVCFRFNDVKDMQTFATVIALGMPHLCCSSRLKFTLETTQGVEKRIVCHTDAIYRKQPHYPAPVIVLKLYREEKHVSHGQYWPSSSQLRPTDAQAPLTAAVHANHPNSIETDLLGSWDLSSYAEQVQRWQQPGTPPEHDSWCRMLETGTPTRCNIQPLNGDEGAQHVQTTRALNLGDCH</sequence>
<reference evidence="1" key="1">
    <citation type="submission" date="2022-07" db="EMBL/GenBank/DDBJ databases">
        <title>Genome Sequence of Phlebia brevispora.</title>
        <authorList>
            <person name="Buettner E."/>
        </authorList>
    </citation>
    <scope>NUCLEOTIDE SEQUENCE</scope>
    <source>
        <strain evidence="1">MPL23</strain>
    </source>
</reference>
<dbReference type="EMBL" id="JANHOG010001770">
    <property type="protein sequence ID" value="KAJ3531869.1"/>
    <property type="molecule type" value="Genomic_DNA"/>
</dbReference>
<proteinExistence type="predicted"/>
<gene>
    <name evidence="1" type="ORF">NM688_g7510</name>
</gene>
<evidence type="ECO:0000313" key="2">
    <source>
        <dbReference type="Proteomes" id="UP001148662"/>
    </source>
</evidence>
<keyword evidence="2" id="KW-1185">Reference proteome</keyword>
<dbReference type="Proteomes" id="UP001148662">
    <property type="component" value="Unassembled WGS sequence"/>
</dbReference>